<dbReference type="InterPro" id="IPR003495">
    <property type="entry name" value="CobW/HypB/UreG_nucleotide-bd"/>
</dbReference>
<dbReference type="InterPro" id="IPR004392">
    <property type="entry name" value="Hyd_mat_HypB"/>
</dbReference>
<keyword evidence="3" id="KW-1185">Reference proteome</keyword>
<evidence type="ECO:0000313" key="2">
    <source>
        <dbReference type="EMBL" id="MZP44328.1"/>
    </source>
</evidence>
<dbReference type="RefSeq" id="WP_161262900.1">
    <property type="nucleotide sequence ID" value="NZ_JAFBDC010000015.1"/>
</dbReference>
<organism evidence="2 3">
    <name type="scientific">Heliomicrobium gestii</name>
    <name type="common">Heliobacterium gestii</name>
    <dbReference type="NCBI Taxonomy" id="2699"/>
    <lineage>
        <taxon>Bacteria</taxon>
        <taxon>Bacillati</taxon>
        <taxon>Bacillota</taxon>
        <taxon>Clostridia</taxon>
        <taxon>Eubacteriales</taxon>
        <taxon>Heliobacteriaceae</taxon>
        <taxon>Heliomicrobium</taxon>
    </lineage>
</organism>
<protein>
    <submittedName>
        <fullName evidence="2">Cobalamin biosynthesis protein</fullName>
    </submittedName>
</protein>
<reference evidence="2 3" key="1">
    <citation type="submission" date="2020-01" db="EMBL/GenBank/DDBJ databases">
        <title>Whole genome sequence of Heliobacterium gestii DSM 11169.</title>
        <authorList>
            <person name="Kyndt J.A."/>
            <person name="Meyer T.E."/>
        </authorList>
    </citation>
    <scope>NUCLEOTIDE SEQUENCE [LARGE SCALE GENOMIC DNA]</scope>
    <source>
        <strain evidence="2 3">DSM 11169</strain>
    </source>
</reference>
<dbReference type="GO" id="GO:0016151">
    <property type="term" value="F:nickel cation binding"/>
    <property type="evidence" value="ECO:0007669"/>
    <property type="project" value="InterPro"/>
</dbReference>
<dbReference type="GO" id="GO:0008270">
    <property type="term" value="F:zinc ion binding"/>
    <property type="evidence" value="ECO:0007669"/>
    <property type="project" value="TreeGrafter"/>
</dbReference>
<dbReference type="SUPFAM" id="SSF52540">
    <property type="entry name" value="P-loop containing nucleoside triphosphate hydrolases"/>
    <property type="match status" value="1"/>
</dbReference>
<dbReference type="PIRSF" id="PIRSF005624">
    <property type="entry name" value="Ni-bind_GTPase"/>
    <property type="match status" value="1"/>
</dbReference>
<dbReference type="Gene3D" id="3.40.50.300">
    <property type="entry name" value="P-loop containing nucleotide triphosphate hydrolases"/>
    <property type="match status" value="1"/>
</dbReference>
<proteinExistence type="predicted"/>
<dbReference type="OrthoDB" id="9777530at2"/>
<dbReference type="GO" id="GO:0051604">
    <property type="term" value="P:protein maturation"/>
    <property type="evidence" value="ECO:0007669"/>
    <property type="project" value="InterPro"/>
</dbReference>
<comment type="caution">
    <text evidence="2">The sequence shown here is derived from an EMBL/GenBank/DDBJ whole genome shotgun (WGS) entry which is preliminary data.</text>
</comment>
<dbReference type="EMBL" id="WXEX01000015">
    <property type="protein sequence ID" value="MZP44328.1"/>
    <property type="molecule type" value="Genomic_DNA"/>
</dbReference>
<evidence type="ECO:0000313" key="3">
    <source>
        <dbReference type="Proteomes" id="UP000471031"/>
    </source>
</evidence>
<name>A0A845LDR3_HELGE</name>
<dbReference type="Proteomes" id="UP000471031">
    <property type="component" value="Unassembled WGS sequence"/>
</dbReference>
<sequence length="236" mass="25989">MKLLVIAGPPSAGKTALTKQIVRHFQDEMKIAYLKIDVVKAFEDIELQREFNILTKKVYSGDLCPDHAGVMVLGDAVEWAESNEADLFIVESAGLCLRCSPYLNQGLGVIVLSSISGIHAPEKMGAMVALADIAVVTKIDLVSQAEREVFIQKIKEVHPHIVLMETNALQGTSLNRLYQLIAHSEDIEKNQLVLKGSPPIGTCTICIGKKEIGWKHHFGVIKKLDGQIADYLYRGE</sequence>
<gene>
    <name evidence="2" type="ORF">GTO89_14935</name>
</gene>
<evidence type="ECO:0000259" key="1">
    <source>
        <dbReference type="Pfam" id="PF02492"/>
    </source>
</evidence>
<dbReference type="GO" id="GO:0003924">
    <property type="term" value="F:GTPase activity"/>
    <property type="evidence" value="ECO:0007669"/>
    <property type="project" value="InterPro"/>
</dbReference>
<dbReference type="PANTHER" id="PTHR30134:SF1">
    <property type="entry name" value="COBW_HYPB_UREG NUCLEOTIDE-BINDING DOMAIN-CONTAINING PROTEIN"/>
    <property type="match status" value="1"/>
</dbReference>
<dbReference type="AlphaFoldDB" id="A0A845LDR3"/>
<dbReference type="Pfam" id="PF02492">
    <property type="entry name" value="cobW"/>
    <property type="match status" value="1"/>
</dbReference>
<feature type="domain" description="CobW/HypB/UreG nucleotide-binding" evidence="1">
    <location>
        <begin position="4"/>
        <end position="160"/>
    </location>
</feature>
<accession>A0A845LDR3</accession>
<dbReference type="InterPro" id="IPR027417">
    <property type="entry name" value="P-loop_NTPase"/>
</dbReference>
<dbReference type="PANTHER" id="PTHR30134">
    <property type="entry name" value="HYDROGENASE PROTEIN ASSEMBLY PROTEIN, NICKEL CHAPERONE"/>
    <property type="match status" value="1"/>
</dbReference>